<keyword evidence="2" id="KW-1185">Reference proteome</keyword>
<dbReference type="EMBL" id="CABFNQ020000730">
    <property type="protein sequence ID" value="CAH0027932.1"/>
    <property type="molecule type" value="Genomic_DNA"/>
</dbReference>
<evidence type="ECO:0000313" key="2">
    <source>
        <dbReference type="Proteomes" id="UP000696573"/>
    </source>
</evidence>
<evidence type="ECO:0008006" key="3">
    <source>
        <dbReference type="Google" id="ProtNLM"/>
    </source>
</evidence>
<comment type="caution">
    <text evidence="1">The sequence shown here is derived from an EMBL/GenBank/DDBJ whole genome shotgun (WGS) entry which is preliminary data.</text>
</comment>
<name>A0A9N9VKD0_9HYPO</name>
<dbReference type="InterPro" id="IPR038883">
    <property type="entry name" value="AN11006-like"/>
</dbReference>
<dbReference type="PANTHER" id="PTHR42085">
    <property type="entry name" value="F-BOX DOMAIN-CONTAINING PROTEIN"/>
    <property type="match status" value="1"/>
</dbReference>
<dbReference type="OrthoDB" id="2099276at2759"/>
<accession>A0A9N9VKD0</accession>
<gene>
    <name evidence="1" type="ORF">CRHIZ90672A_00001903</name>
</gene>
<proteinExistence type="predicted"/>
<dbReference type="AlphaFoldDB" id="A0A9N9VKD0"/>
<reference evidence="1" key="1">
    <citation type="submission" date="2021-10" db="EMBL/GenBank/DDBJ databases">
        <authorList>
            <person name="Piombo E."/>
        </authorList>
    </citation>
    <scope>NUCLEOTIDE SEQUENCE</scope>
</reference>
<dbReference type="Proteomes" id="UP000696573">
    <property type="component" value="Unassembled WGS sequence"/>
</dbReference>
<sequence>MIARVYFSDMPSQSSIARLVSPSMDTKSPLSLLSLPIHVRKRIYFFAGLTRECPIVIIPPSKAVSRSTLYRDLAETHLDDGLVCNFASRNRGRGLGLHMPHETRECECPEVPKNLLRINKALHAEIQDILYGENQFVVRPRRPEDLEPLYKLSDDALRALSHLLIRLNSWPCYRGHSSDLLHKLNSNTKCPTCEAPVSNKTDGVIVVREGSKPVEKWTNFCQRLASCLVPGRLNLEFICDVGEFATAEKFMQPLQALPQLKSCAIRLGRHRDARLRSLARSTAASLTVGQPEGEDSSFPFFSLPHEVRLHVLSYTNLGPQGPFKPEWSDITIKRGKFNQSYAKDDRSLNYRRACCLDCSFTKLDCICPLNYSAVSPNCTCRDLPLGLLRVNQQMNAEAAQFFFTANMFTFEGPFADTLKMLRSLNPASLKLFRRIRFRFEAGQIFKWKSNKESWTDLISFVGQNFDTPRLFVVFDTTVDRQSCRDRHYDQTIMNTVHEGYAFFIDEMKSHITSLLDFHVTLGVFQYLERIFEKHILGQEYDSRNGNHYSKQVRIYDADTDDSDDDEEPLVGVRF</sequence>
<organism evidence="1 2">
    <name type="scientific">Clonostachys rhizophaga</name>
    <dbReference type="NCBI Taxonomy" id="160324"/>
    <lineage>
        <taxon>Eukaryota</taxon>
        <taxon>Fungi</taxon>
        <taxon>Dikarya</taxon>
        <taxon>Ascomycota</taxon>
        <taxon>Pezizomycotina</taxon>
        <taxon>Sordariomycetes</taxon>
        <taxon>Hypocreomycetidae</taxon>
        <taxon>Hypocreales</taxon>
        <taxon>Bionectriaceae</taxon>
        <taxon>Clonostachys</taxon>
    </lineage>
</organism>
<protein>
    <recommendedName>
        <fullName evidence="3">F-box domain-containing protein</fullName>
    </recommendedName>
</protein>
<evidence type="ECO:0000313" key="1">
    <source>
        <dbReference type="EMBL" id="CAH0027932.1"/>
    </source>
</evidence>
<dbReference type="PANTHER" id="PTHR42085:SF6">
    <property type="entry name" value="F-BOX DOMAIN-CONTAINING PROTEIN"/>
    <property type="match status" value="1"/>
</dbReference>